<reference evidence="2" key="1">
    <citation type="journal article" date="2017" name="Nature">
        <title>The sunflower genome provides insights into oil metabolism, flowering and Asterid evolution.</title>
        <authorList>
            <person name="Badouin H."/>
            <person name="Gouzy J."/>
            <person name="Grassa C.J."/>
            <person name="Murat F."/>
            <person name="Staton S.E."/>
            <person name="Cottret L."/>
            <person name="Lelandais-Briere C."/>
            <person name="Owens G.L."/>
            <person name="Carrere S."/>
            <person name="Mayjonade B."/>
            <person name="Legrand L."/>
            <person name="Gill N."/>
            <person name="Kane N.C."/>
            <person name="Bowers J.E."/>
            <person name="Hubner S."/>
            <person name="Bellec A."/>
            <person name="Berard A."/>
            <person name="Berges H."/>
            <person name="Blanchet N."/>
            <person name="Boniface M.C."/>
            <person name="Brunel D."/>
            <person name="Catrice O."/>
            <person name="Chaidir N."/>
            <person name="Claudel C."/>
            <person name="Donnadieu C."/>
            <person name="Faraut T."/>
            <person name="Fievet G."/>
            <person name="Helmstetter N."/>
            <person name="King M."/>
            <person name="Knapp S.J."/>
            <person name="Lai Z."/>
            <person name="Le Paslier M.C."/>
            <person name="Lippi Y."/>
            <person name="Lorenzon L."/>
            <person name="Mandel J.R."/>
            <person name="Marage G."/>
            <person name="Marchand G."/>
            <person name="Marquand E."/>
            <person name="Bret-Mestries E."/>
            <person name="Morien E."/>
            <person name="Nambeesan S."/>
            <person name="Nguyen T."/>
            <person name="Pegot-Espagnet P."/>
            <person name="Pouilly N."/>
            <person name="Raftis F."/>
            <person name="Sallet E."/>
            <person name="Schiex T."/>
            <person name="Thomas J."/>
            <person name="Vandecasteele C."/>
            <person name="Vares D."/>
            <person name="Vear F."/>
            <person name="Vautrin S."/>
            <person name="Crespi M."/>
            <person name="Mangin B."/>
            <person name="Burke J.M."/>
            <person name="Salse J."/>
            <person name="Munos S."/>
            <person name="Vincourt P."/>
            <person name="Rieseberg L.H."/>
            <person name="Langlade N.B."/>
        </authorList>
    </citation>
    <scope>NUCLEOTIDE SEQUENCE [LARGE SCALE GENOMIC DNA]</scope>
    <source>
        <strain evidence="2">cv. SF193</strain>
    </source>
</reference>
<dbReference type="Proteomes" id="UP000215914">
    <property type="component" value="Chromosome 7"/>
</dbReference>
<evidence type="ECO:0000313" key="1">
    <source>
        <dbReference type="EMBL" id="OTG19993.1"/>
    </source>
</evidence>
<evidence type="ECO:0000313" key="2">
    <source>
        <dbReference type="Proteomes" id="UP000215914"/>
    </source>
</evidence>
<accession>A0A251UAB1</accession>
<sequence>MFYVGRKVSDLNHRLYFRTRPIWSVIRTRPNTFGDHSYNLPRLYRVVAMLGVPNAFYANDALG</sequence>
<dbReference type="EMBL" id="CM007896">
    <property type="protein sequence ID" value="OTG19993.1"/>
    <property type="molecule type" value="Genomic_DNA"/>
</dbReference>
<proteinExistence type="predicted"/>
<name>A0A251UAB1_HELAN</name>
<protein>
    <submittedName>
        <fullName evidence="1">Uncharacterized protein</fullName>
    </submittedName>
</protein>
<dbReference type="AlphaFoldDB" id="A0A251UAB1"/>
<dbReference type="InParanoid" id="A0A251UAB1"/>
<keyword evidence="2" id="KW-1185">Reference proteome</keyword>
<organism evidence="1 2">
    <name type="scientific">Helianthus annuus</name>
    <name type="common">Common sunflower</name>
    <dbReference type="NCBI Taxonomy" id="4232"/>
    <lineage>
        <taxon>Eukaryota</taxon>
        <taxon>Viridiplantae</taxon>
        <taxon>Streptophyta</taxon>
        <taxon>Embryophyta</taxon>
        <taxon>Tracheophyta</taxon>
        <taxon>Spermatophyta</taxon>
        <taxon>Magnoliopsida</taxon>
        <taxon>eudicotyledons</taxon>
        <taxon>Gunneridae</taxon>
        <taxon>Pentapetalae</taxon>
        <taxon>asterids</taxon>
        <taxon>campanulids</taxon>
        <taxon>Asterales</taxon>
        <taxon>Asteraceae</taxon>
        <taxon>Asteroideae</taxon>
        <taxon>Heliantheae alliance</taxon>
        <taxon>Heliantheae</taxon>
        <taxon>Helianthus</taxon>
    </lineage>
</organism>
<gene>
    <name evidence="1" type="ORF">HannXRQ_Chr07g0188071</name>
</gene>